<keyword evidence="1" id="KW-0732">Signal</keyword>
<evidence type="ECO:0000256" key="1">
    <source>
        <dbReference type="SAM" id="SignalP"/>
    </source>
</evidence>
<accession>A0A166N3R9</accession>
<gene>
    <name evidence="2" type="ORF">EXIGLDRAFT_736915</name>
</gene>
<dbReference type="Proteomes" id="UP000077266">
    <property type="component" value="Unassembled WGS sequence"/>
</dbReference>
<feature type="signal peptide" evidence="1">
    <location>
        <begin position="1"/>
        <end position="21"/>
    </location>
</feature>
<reference evidence="2 3" key="1">
    <citation type="journal article" date="2016" name="Mol. Biol. Evol.">
        <title>Comparative Genomics of Early-Diverging Mushroom-Forming Fungi Provides Insights into the Origins of Lignocellulose Decay Capabilities.</title>
        <authorList>
            <person name="Nagy L.G."/>
            <person name="Riley R."/>
            <person name="Tritt A."/>
            <person name="Adam C."/>
            <person name="Daum C."/>
            <person name="Floudas D."/>
            <person name="Sun H."/>
            <person name="Yadav J.S."/>
            <person name="Pangilinan J."/>
            <person name="Larsson K.H."/>
            <person name="Matsuura K."/>
            <person name="Barry K."/>
            <person name="Labutti K."/>
            <person name="Kuo R."/>
            <person name="Ohm R.A."/>
            <person name="Bhattacharya S.S."/>
            <person name="Shirouzu T."/>
            <person name="Yoshinaga Y."/>
            <person name="Martin F.M."/>
            <person name="Grigoriev I.V."/>
            <person name="Hibbett D.S."/>
        </authorList>
    </citation>
    <scope>NUCLEOTIDE SEQUENCE [LARGE SCALE GENOMIC DNA]</scope>
    <source>
        <strain evidence="2 3">HHB12029</strain>
    </source>
</reference>
<dbReference type="InParanoid" id="A0A166N3R9"/>
<evidence type="ECO:0000313" key="3">
    <source>
        <dbReference type="Proteomes" id="UP000077266"/>
    </source>
</evidence>
<feature type="chain" id="PRO_5007877615" evidence="1">
    <location>
        <begin position="22"/>
        <end position="144"/>
    </location>
</feature>
<evidence type="ECO:0000313" key="2">
    <source>
        <dbReference type="EMBL" id="KZV78718.1"/>
    </source>
</evidence>
<keyword evidence="3" id="KW-1185">Reference proteome</keyword>
<protein>
    <submittedName>
        <fullName evidence="2">Uncharacterized protein</fullName>
    </submittedName>
</protein>
<sequence>MYSLPFLAIAALAAVIQSSWAGPILSRNTTTVAGGLILGQTNDTKWNVAWRDGVDSPCYAIAITPYELNPSNRHFNFPGSSDMYEFRNVGYGETQGFIALNGTLYAKCAPLPTATYTHCDGDGNPGVSGNFACNIMVGSCGQKS</sequence>
<name>A0A166N3R9_EXIGL</name>
<dbReference type="EMBL" id="KV426781">
    <property type="protein sequence ID" value="KZV78718.1"/>
    <property type="molecule type" value="Genomic_DNA"/>
</dbReference>
<organism evidence="2 3">
    <name type="scientific">Exidia glandulosa HHB12029</name>
    <dbReference type="NCBI Taxonomy" id="1314781"/>
    <lineage>
        <taxon>Eukaryota</taxon>
        <taxon>Fungi</taxon>
        <taxon>Dikarya</taxon>
        <taxon>Basidiomycota</taxon>
        <taxon>Agaricomycotina</taxon>
        <taxon>Agaricomycetes</taxon>
        <taxon>Auriculariales</taxon>
        <taxon>Exidiaceae</taxon>
        <taxon>Exidia</taxon>
    </lineage>
</organism>
<dbReference type="AlphaFoldDB" id="A0A166N3R9"/>
<proteinExistence type="predicted"/>